<dbReference type="FunFam" id="1.10.510.10:FF:000448">
    <property type="entry name" value="Putative LRR receptor-like serine/threonine-protein kinase"/>
    <property type="match status" value="1"/>
</dbReference>
<dbReference type="Gene3D" id="1.10.510.10">
    <property type="entry name" value="Transferase(Phosphotransferase) domain 1"/>
    <property type="match status" value="1"/>
</dbReference>
<reference evidence="12 13" key="1">
    <citation type="submission" date="2022-12" db="EMBL/GenBank/DDBJ databases">
        <title>Chromosome-scale assembly of the Ensete ventricosum genome.</title>
        <authorList>
            <person name="Dussert Y."/>
            <person name="Stocks J."/>
            <person name="Wendawek A."/>
            <person name="Woldeyes F."/>
            <person name="Nichols R.A."/>
            <person name="Borrell J.S."/>
        </authorList>
    </citation>
    <scope>NUCLEOTIDE SEQUENCE [LARGE SCALE GENOMIC DNA]</scope>
    <source>
        <strain evidence="13">cv. Maze</strain>
        <tissue evidence="12">Seeds</tissue>
    </source>
</reference>
<feature type="region of interest" description="Disordered" evidence="8">
    <location>
        <begin position="427"/>
        <end position="458"/>
    </location>
</feature>
<dbReference type="InterPro" id="IPR013210">
    <property type="entry name" value="LRR_N_plant-typ"/>
</dbReference>
<keyword evidence="3 9" id="KW-0812">Transmembrane</keyword>
<dbReference type="GO" id="GO:0004674">
    <property type="term" value="F:protein serine/threonine kinase activity"/>
    <property type="evidence" value="ECO:0007669"/>
    <property type="project" value="UniProtKB-EC"/>
</dbReference>
<dbReference type="InterPro" id="IPR046959">
    <property type="entry name" value="PRK1-6/SRF4-like"/>
</dbReference>
<keyword evidence="6 9" id="KW-1133">Transmembrane helix</keyword>
<dbReference type="SUPFAM" id="SSF56112">
    <property type="entry name" value="Protein kinase-like (PK-like)"/>
    <property type="match status" value="1"/>
</dbReference>
<dbReference type="PANTHER" id="PTHR48007">
    <property type="entry name" value="LEUCINE-RICH REPEAT RECEPTOR-LIKE PROTEIN KINASE PXC1"/>
    <property type="match status" value="1"/>
</dbReference>
<protein>
    <recommendedName>
        <fullName evidence="11">Protein kinase domain-containing protein</fullName>
    </recommendedName>
</protein>
<dbReference type="GO" id="GO:0005524">
    <property type="term" value="F:ATP binding"/>
    <property type="evidence" value="ECO:0007669"/>
    <property type="project" value="InterPro"/>
</dbReference>
<evidence type="ECO:0000256" key="2">
    <source>
        <dbReference type="ARBA" id="ARBA00022614"/>
    </source>
</evidence>
<feature type="compositionally biased region" description="Polar residues" evidence="8">
    <location>
        <begin position="854"/>
        <end position="863"/>
    </location>
</feature>
<proteinExistence type="predicted"/>
<dbReference type="InterPro" id="IPR003591">
    <property type="entry name" value="Leu-rich_rpt_typical-subtyp"/>
</dbReference>
<dbReference type="AlphaFoldDB" id="A0AAV8PZB9"/>
<dbReference type="Gene3D" id="3.30.200.20">
    <property type="entry name" value="Phosphorylase Kinase, domain 1"/>
    <property type="match status" value="1"/>
</dbReference>
<dbReference type="Pfam" id="PF23598">
    <property type="entry name" value="LRR_14"/>
    <property type="match status" value="1"/>
</dbReference>
<keyword evidence="13" id="KW-1185">Reference proteome</keyword>
<feature type="signal peptide" evidence="10">
    <location>
        <begin position="1"/>
        <end position="30"/>
    </location>
</feature>
<dbReference type="Pfam" id="PF08263">
    <property type="entry name" value="LRRNT_2"/>
    <property type="match status" value="1"/>
</dbReference>
<keyword evidence="5" id="KW-0677">Repeat</keyword>
<comment type="subcellular location">
    <subcellularLocation>
        <location evidence="1">Membrane</location>
    </subcellularLocation>
</comment>
<evidence type="ECO:0000256" key="10">
    <source>
        <dbReference type="SAM" id="SignalP"/>
    </source>
</evidence>
<evidence type="ECO:0000256" key="5">
    <source>
        <dbReference type="ARBA" id="ARBA00022737"/>
    </source>
</evidence>
<keyword evidence="7 9" id="KW-0472">Membrane</keyword>
<evidence type="ECO:0000256" key="3">
    <source>
        <dbReference type="ARBA" id="ARBA00022692"/>
    </source>
</evidence>
<dbReference type="Proteomes" id="UP001222027">
    <property type="component" value="Unassembled WGS sequence"/>
</dbReference>
<dbReference type="InterPro" id="IPR032675">
    <property type="entry name" value="LRR_dom_sf"/>
</dbReference>
<evidence type="ECO:0000256" key="7">
    <source>
        <dbReference type="ARBA" id="ARBA00023136"/>
    </source>
</evidence>
<name>A0AAV8PZB9_ENSVE</name>
<dbReference type="SMART" id="SM00369">
    <property type="entry name" value="LRR_TYP"/>
    <property type="match status" value="5"/>
</dbReference>
<gene>
    <name evidence="12" type="ORF">OPV22_027247</name>
</gene>
<feature type="compositionally biased region" description="Polar residues" evidence="8">
    <location>
        <begin position="480"/>
        <end position="491"/>
    </location>
</feature>
<feature type="region of interest" description="Disordered" evidence="8">
    <location>
        <begin position="852"/>
        <end position="887"/>
    </location>
</feature>
<evidence type="ECO:0000256" key="9">
    <source>
        <dbReference type="SAM" id="Phobius"/>
    </source>
</evidence>
<evidence type="ECO:0000256" key="4">
    <source>
        <dbReference type="ARBA" id="ARBA00022729"/>
    </source>
</evidence>
<comment type="caution">
    <text evidence="12">The sequence shown here is derived from an EMBL/GenBank/DDBJ whole genome shotgun (WGS) entry which is preliminary data.</text>
</comment>
<evidence type="ECO:0000259" key="11">
    <source>
        <dbReference type="PROSITE" id="PS50011"/>
    </source>
</evidence>
<feature type="compositionally biased region" description="Basic and acidic residues" evidence="8">
    <location>
        <begin position="865"/>
        <end position="887"/>
    </location>
</feature>
<accession>A0AAV8PZB9</accession>
<feature type="chain" id="PRO_5043429083" description="Protein kinase domain-containing protein" evidence="10">
    <location>
        <begin position="31"/>
        <end position="887"/>
    </location>
</feature>
<dbReference type="FunFam" id="3.80.10.10:FF:000400">
    <property type="entry name" value="Nuclear pore complex protein NUP107"/>
    <property type="match status" value="1"/>
</dbReference>
<feature type="region of interest" description="Disordered" evidence="8">
    <location>
        <begin position="472"/>
        <end position="497"/>
    </location>
</feature>
<feature type="domain" description="Protein kinase" evidence="11">
    <location>
        <begin position="522"/>
        <end position="806"/>
    </location>
</feature>
<keyword evidence="4 10" id="KW-0732">Signal</keyword>
<dbReference type="GO" id="GO:0016020">
    <property type="term" value="C:membrane"/>
    <property type="evidence" value="ECO:0007669"/>
    <property type="project" value="UniProtKB-SubCell"/>
</dbReference>
<evidence type="ECO:0000256" key="1">
    <source>
        <dbReference type="ARBA" id="ARBA00004370"/>
    </source>
</evidence>
<sequence length="887" mass="96326">MKSPVRFPSVCFFFFFFFFFRCFLDSSCSALPQTERNALLKLRASLAVRADDWSLRADPCSWTGVFCRSNRVEELRLTGLRRNRFARAGQVRPHLAPDAVLNLTHLTSLNASGFRLPGPIPDALGNVSSLSVLSLAGTGASGRIPSKLGRLGHLTVLDLSGNLLNGSIPVEFSGIRNLTHLDLSSNSLSGAVPQSLGELRHLEALILSNNMLSGSLPAELGGLSSLVTLDFSFNWLSGSLQEGLLLRLPQLRSVKLGHNNFSSGLPSWLLALPQLVHLDVSFNNLTGMLLVDAVARNSNAKGGVFNLSNNLFYGSISSESNRILQRFEVVDLSTNYFDGTEPDGGVLSYFSVAFNCFSSERDQRKPADCKKFYSERSLPFPLSAISSGRRRRWRWWYAVVAVVCGVALLAVAVAVLVRYLTRCAAGSAGQKDTGSKPDPDEAAAASPSPPPSAADTVNLSASSGALTSTTLPLSAAAPVNPTSSDDGITNTTPPPSAAVTVNLPAPGDAFTYEQLLRATSGFSSTNLIKNGHSGDLYHGVLEDGVEVVVKRIDLLAVRREAFLTELKLSENGSGGRLVPLLGHCLENDTEKLLVYKYMPNCDLSTALHKKSELEDGLQSLDWIKRLKIAVGAVEALCFLHHDNNPPLVHRDIEASSILLDEKYEVQLGSLNEVCVQQIDVCQNVLTRIFRSAQTSRQGVSGLPTATSAYDIYCLGKVLLELITGKHGLSGCNNAAMNKWMERTQVYITPYDKELVSKIVDPSLIVDEDHMEEVWAMAVVAKSCLDPKPSKRPLARHVLKALKNPLKVVRDVNCSNSFTSSSSRGSWHSALLGGWRHSFSSISLVRPVEVDRMSSEQATATTRSHPGGDDHLFPQSKMSREIHPDCLK</sequence>
<dbReference type="SUPFAM" id="SSF52058">
    <property type="entry name" value="L domain-like"/>
    <property type="match status" value="1"/>
</dbReference>
<dbReference type="InterPro" id="IPR000719">
    <property type="entry name" value="Prot_kinase_dom"/>
</dbReference>
<dbReference type="InterPro" id="IPR001245">
    <property type="entry name" value="Ser-Thr/Tyr_kinase_cat_dom"/>
</dbReference>
<evidence type="ECO:0000256" key="6">
    <source>
        <dbReference type="ARBA" id="ARBA00022989"/>
    </source>
</evidence>
<keyword evidence="2" id="KW-0433">Leucine-rich repeat</keyword>
<feature type="transmembrane region" description="Helical" evidence="9">
    <location>
        <begin position="395"/>
        <end position="417"/>
    </location>
</feature>
<dbReference type="PANTHER" id="PTHR48007:SF81">
    <property type="entry name" value="PROTEIN KINASE DOMAIN-CONTAINING PROTEIN"/>
    <property type="match status" value="1"/>
</dbReference>
<evidence type="ECO:0000256" key="8">
    <source>
        <dbReference type="SAM" id="MobiDB-lite"/>
    </source>
</evidence>
<dbReference type="PROSITE" id="PS50011">
    <property type="entry name" value="PROTEIN_KINASE_DOM"/>
    <property type="match status" value="1"/>
</dbReference>
<dbReference type="InterPro" id="IPR055414">
    <property type="entry name" value="LRR_R13L4/SHOC2-like"/>
</dbReference>
<evidence type="ECO:0000313" key="12">
    <source>
        <dbReference type="EMBL" id="KAJ8464695.1"/>
    </source>
</evidence>
<dbReference type="FunFam" id="3.30.200.20:FF:000433">
    <property type="entry name" value="Predicted protein"/>
    <property type="match status" value="1"/>
</dbReference>
<dbReference type="Pfam" id="PF07714">
    <property type="entry name" value="PK_Tyr_Ser-Thr"/>
    <property type="match status" value="1"/>
</dbReference>
<dbReference type="Gene3D" id="3.80.10.10">
    <property type="entry name" value="Ribonuclease Inhibitor"/>
    <property type="match status" value="3"/>
</dbReference>
<dbReference type="InterPro" id="IPR011009">
    <property type="entry name" value="Kinase-like_dom_sf"/>
</dbReference>
<evidence type="ECO:0000313" key="13">
    <source>
        <dbReference type="Proteomes" id="UP001222027"/>
    </source>
</evidence>
<organism evidence="12 13">
    <name type="scientific">Ensete ventricosum</name>
    <name type="common">Abyssinian banana</name>
    <name type="synonym">Musa ensete</name>
    <dbReference type="NCBI Taxonomy" id="4639"/>
    <lineage>
        <taxon>Eukaryota</taxon>
        <taxon>Viridiplantae</taxon>
        <taxon>Streptophyta</taxon>
        <taxon>Embryophyta</taxon>
        <taxon>Tracheophyta</taxon>
        <taxon>Spermatophyta</taxon>
        <taxon>Magnoliopsida</taxon>
        <taxon>Liliopsida</taxon>
        <taxon>Zingiberales</taxon>
        <taxon>Musaceae</taxon>
        <taxon>Ensete</taxon>
    </lineage>
</organism>
<dbReference type="EMBL" id="JAQQAF010000008">
    <property type="protein sequence ID" value="KAJ8464695.1"/>
    <property type="molecule type" value="Genomic_DNA"/>
</dbReference>